<dbReference type="Proteomes" id="UP000053558">
    <property type="component" value="Unassembled WGS sequence"/>
</dbReference>
<feature type="region of interest" description="Disordered" evidence="1">
    <location>
        <begin position="562"/>
        <end position="586"/>
    </location>
</feature>
<evidence type="ECO:0008006" key="4">
    <source>
        <dbReference type="Google" id="ProtNLM"/>
    </source>
</evidence>
<dbReference type="OMA" id="FHENRTI"/>
<proteinExistence type="predicted"/>
<dbReference type="RefSeq" id="XP_007776049.1">
    <property type="nucleotide sequence ID" value="XM_007777859.1"/>
</dbReference>
<dbReference type="OrthoDB" id="3199698at2759"/>
<feature type="non-terminal residue" evidence="2">
    <location>
        <position position="686"/>
    </location>
</feature>
<protein>
    <recommendedName>
        <fullName evidence="4">CxC2-like cysteine cluster KDZ transposase-associated domain-containing protein</fullName>
    </recommendedName>
</protein>
<dbReference type="InterPro" id="IPR041078">
    <property type="entry name" value="Plavaka"/>
</dbReference>
<evidence type="ECO:0000313" key="3">
    <source>
        <dbReference type="Proteomes" id="UP000053558"/>
    </source>
</evidence>
<sequence>MSGGHIDLLCKIWECMMPSNTSSPFPDHKTMYRTIDAIEVGNIPWQSFNITYQGPRPSNHVPPWMKAEYDVWFRDPREILKQMLARPDLQEHIDLTPYCDYDDSDMHHYENLLSGDWAWDQAVQISEDPDNHGATFIPFVLGSDKTTVSVATGHTEYYPLYISLGNVHNNTRRAHQDALALAGFLSVPKTNKTYNVDPQFRHFRRQLYHCSLATIFDVFKAGMMKYEVVQFGDGYHRRVIWGIGPYIADYPEQVLLAGVVQGWCPRCLAYPENLDADDTLLRCREHNNALVEDFHPVMLWDSYGIIANVVPFTNDFPRADIHELLAPDILHQLIKGTFKDHLVEWVGKYLADVHGKTEAKKIMDDIDRRIAVAAPFPGLRCFPEGRDFKQWTGDDSKALMKVYLPALEGRVPDDVVKAFRAFLEFCYLVRRNALTDKDLVDIQDALDRFHHYRTFFTEAGTITSISLPRQHSMTRYRWLIQQFGSPNGLCSSITESKHIEAVKEPWRRSSRFNALGQMLVTNQRLDKLKACRRNFDVRNMIIPLTEGFKALQRLAAALDNMSDDQSTATSGDLSFREPRSRSLDEHPEDVEIDGVELLAEVTLSDRSTPGRPKTIEDLSAETNVPNLDRLTRRFLFSLLHPRDPRVQLRSVPLKECPDLPKRIKVFNSARAVFKAPSDLCGMSGMK</sequence>
<dbReference type="GeneID" id="19204390"/>
<keyword evidence="3" id="KW-1185">Reference proteome</keyword>
<dbReference type="KEGG" id="cput:CONPUDRAFT_160729"/>
<evidence type="ECO:0000313" key="2">
    <source>
        <dbReference type="EMBL" id="EIW73774.1"/>
    </source>
</evidence>
<dbReference type="Pfam" id="PF18759">
    <property type="entry name" value="Plavaka"/>
    <property type="match status" value="1"/>
</dbReference>
<accession>R7SFC2</accession>
<gene>
    <name evidence="2" type="ORF">CONPUDRAFT_160729</name>
</gene>
<evidence type="ECO:0000256" key="1">
    <source>
        <dbReference type="SAM" id="MobiDB-lite"/>
    </source>
</evidence>
<name>R7SFC2_CONPW</name>
<dbReference type="AlphaFoldDB" id="R7SFC2"/>
<dbReference type="eggNOG" id="ENOG502SM5A">
    <property type="taxonomic scope" value="Eukaryota"/>
</dbReference>
<feature type="compositionally biased region" description="Polar residues" evidence="1">
    <location>
        <begin position="563"/>
        <end position="572"/>
    </location>
</feature>
<dbReference type="EMBL" id="JH711701">
    <property type="protein sequence ID" value="EIW73774.1"/>
    <property type="molecule type" value="Genomic_DNA"/>
</dbReference>
<feature type="compositionally biased region" description="Basic and acidic residues" evidence="1">
    <location>
        <begin position="574"/>
        <end position="585"/>
    </location>
</feature>
<organism evidence="2 3">
    <name type="scientific">Coniophora puteana (strain RWD-64-598)</name>
    <name type="common">Brown rot fungus</name>
    <dbReference type="NCBI Taxonomy" id="741705"/>
    <lineage>
        <taxon>Eukaryota</taxon>
        <taxon>Fungi</taxon>
        <taxon>Dikarya</taxon>
        <taxon>Basidiomycota</taxon>
        <taxon>Agaricomycotina</taxon>
        <taxon>Agaricomycetes</taxon>
        <taxon>Agaricomycetidae</taxon>
        <taxon>Boletales</taxon>
        <taxon>Coniophorineae</taxon>
        <taxon>Coniophoraceae</taxon>
        <taxon>Coniophora</taxon>
    </lineage>
</organism>
<reference evidence="3" key="1">
    <citation type="journal article" date="2012" name="Science">
        <title>The Paleozoic origin of enzymatic lignin decomposition reconstructed from 31 fungal genomes.</title>
        <authorList>
            <person name="Floudas D."/>
            <person name="Binder M."/>
            <person name="Riley R."/>
            <person name="Barry K."/>
            <person name="Blanchette R.A."/>
            <person name="Henrissat B."/>
            <person name="Martinez A.T."/>
            <person name="Otillar R."/>
            <person name="Spatafora J.W."/>
            <person name="Yadav J.S."/>
            <person name="Aerts A."/>
            <person name="Benoit I."/>
            <person name="Boyd A."/>
            <person name="Carlson A."/>
            <person name="Copeland A."/>
            <person name="Coutinho P.M."/>
            <person name="de Vries R.P."/>
            <person name="Ferreira P."/>
            <person name="Findley K."/>
            <person name="Foster B."/>
            <person name="Gaskell J."/>
            <person name="Glotzer D."/>
            <person name="Gorecki P."/>
            <person name="Heitman J."/>
            <person name="Hesse C."/>
            <person name="Hori C."/>
            <person name="Igarashi K."/>
            <person name="Jurgens J.A."/>
            <person name="Kallen N."/>
            <person name="Kersten P."/>
            <person name="Kohler A."/>
            <person name="Kuees U."/>
            <person name="Kumar T.K.A."/>
            <person name="Kuo A."/>
            <person name="LaButti K."/>
            <person name="Larrondo L.F."/>
            <person name="Lindquist E."/>
            <person name="Ling A."/>
            <person name="Lombard V."/>
            <person name="Lucas S."/>
            <person name="Lundell T."/>
            <person name="Martin R."/>
            <person name="McLaughlin D.J."/>
            <person name="Morgenstern I."/>
            <person name="Morin E."/>
            <person name="Murat C."/>
            <person name="Nagy L.G."/>
            <person name="Nolan M."/>
            <person name="Ohm R.A."/>
            <person name="Patyshakuliyeva A."/>
            <person name="Rokas A."/>
            <person name="Ruiz-Duenas F.J."/>
            <person name="Sabat G."/>
            <person name="Salamov A."/>
            <person name="Samejima M."/>
            <person name="Schmutz J."/>
            <person name="Slot J.C."/>
            <person name="St John F."/>
            <person name="Stenlid J."/>
            <person name="Sun H."/>
            <person name="Sun S."/>
            <person name="Syed K."/>
            <person name="Tsang A."/>
            <person name="Wiebenga A."/>
            <person name="Young D."/>
            <person name="Pisabarro A."/>
            <person name="Eastwood D.C."/>
            <person name="Martin F."/>
            <person name="Cullen D."/>
            <person name="Grigoriev I.V."/>
            <person name="Hibbett D.S."/>
        </authorList>
    </citation>
    <scope>NUCLEOTIDE SEQUENCE [LARGE SCALE GENOMIC DNA]</scope>
    <source>
        <strain evidence="3">RWD-64-598 SS2</strain>
    </source>
</reference>